<feature type="transmembrane region" description="Helical" evidence="1">
    <location>
        <begin position="6"/>
        <end position="27"/>
    </location>
</feature>
<organism evidence="2 3">
    <name type="scientific">Desulfurobacterium indicum</name>
    <dbReference type="NCBI Taxonomy" id="1914305"/>
    <lineage>
        <taxon>Bacteria</taxon>
        <taxon>Pseudomonadati</taxon>
        <taxon>Aquificota</taxon>
        <taxon>Aquificia</taxon>
        <taxon>Desulfurobacteriales</taxon>
        <taxon>Desulfurobacteriaceae</taxon>
        <taxon>Desulfurobacterium</taxon>
    </lineage>
</organism>
<dbReference type="STRING" id="1914305.BLW93_05600"/>
<evidence type="ECO:0000256" key="1">
    <source>
        <dbReference type="SAM" id="Phobius"/>
    </source>
</evidence>
<gene>
    <name evidence="2" type="ORF">BLW93_05600</name>
</gene>
<keyword evidence="3" id="KW-1185">Reference proteome</keyword>
<keyword evidence="1" id="KW-0472">Membrane</keyword>
<reference evidence="2 3" key="1">
    <citation type="submission" date="2016-10" db="EMBL/GenBank/DDBJ databases">
        <title>Genome sequence of a sulfur-reducing bacterium Desulfurobacterium indicum K6013.</title>
        <authorList>
            <person name="Cao J."/>
            <person name="Shao Z."/>
            <person name="Alain K."/>
            <person name="Jebbar M."/>
        </authorList>
    </citation>
    <scope>NUCLEOTIDE SEQUENCE [LARGE SCALE GENOMIC DNA]</scope>
    <source>
        <strain evidence="2 3">K6013</strain>
    </source>
</reference>
<accession>A0A1R1MKK9</accession>
<protein>
    <recommendedName>
        <fullName evidence="4">Flagellar biosynthesis protein FliO</fullName>
    </recommendedName>
</protein>
<dbReference type="RefSeq" id="WP_076713123.1">
    <property type="nucleotide sequence ID" value="NZ_MOEN01000019.1"/>
</dbReference>
<keyword evidence="1" id="KW-1133">Transmembrane helix</keyword>
<dbReference type="AlphaFoldDB" id="A0A1R1MKK9"/>
<evidence type="ECO:0008006" key="4">
    <source>
        <dbReference type="Google" id="ProtNLM"/>
    </source>
</evidence>
<dbReference type="EMBL" id="MOEN01000019">
    <property type="protein sequence ID" value="OMH40342.1"/>
    <property type="molecule type" value="Genomic_DNA"/>
</dbReference>
<evidence type="ECO:0000313" key="2">
    <source>
        <dbReference type="EMBL" id="OMH40342.1"/>
    </source>
</evidence>
<name>A0A1R1MKK9_9BACT</name>
<comment type="caution">
    <text evidence="2">The sequence shown here is derived from an EMBL/GenBank/DDBJ whole genome shotgun (WGS) entry which is preliminary data.</text>
</comment>
<keyword evidence="1" id="KW-0812">Transmembrane</keyword>
<sequence length="88" mass="10125">MIEAYLLKLIVVFIIIVVSLVVIYYSVGKYSFVKPGRSGFIKIIEIKYISKNKGFVLIDVRNSKILLSFDETGFKKLKEWSNEESSDI</sequence>
<dbReference type="OrthoDB" id="15491at2"/>
<evidence type="ECO:0000313" key="3">
    <source>
        <dbReference type="Proteomes" id="UP000187408"/>
    </source>
</evidence>
<proteinExistence type="predicted"/>
<dbReference type="Proteomes" id="UP000187408">
    <property type="component" value="Unassembled WGS sequence"/>
</dbReference>